<name>A0ABY0TET4_9PROT</name>
<dbReference type="EMBL" id="FNKY01000001">
    <property type="protein sequence ID" value="SDQ71228.1"/>
    <property type="molecule type" value="Genomic_DNA"/>
</dbReference>
<dbReference type="Proteomes" id="UP000183471">
    <property type="component" value="Unassembled WGS sequence"/>
</dbReference>
<reference evidence="6 7" key="1">
    <citation type="submission" date="2016-10" db="EMBL/GenBank/DDBJ databases">
        <authorList>
            <person name="Varghese N."/>
            <person name="Submissions S."/>
        </authorList>
    </citation>
    <scope>NUCLEOTIDE SEQUENCE [LARGE SCALE GENOMIC DNA]</scope>
    <source>
        <strain evidence="6 7">Nl1</strain>
    </source>
</reference>
<protein>
    <recommendedName>
        <fullName evidence="4">Phosphate-binding protein</fullName>
    </recommendedName>
</protein>
<dbReference type="PANTHER" id="PTHR30570">
    <property type="entry name" value="PERIPLASMIC PHOSPHATE BINDING COMPONENT OF PHOSPHATE ABC TRANSPORTER"/>
    <property type="match status" value="1"/>
</dbReference>
<evidence type="ECO:0000256" key="3">
    <source>
        <dbReference type="ARBA" id="ARBA00022729"/>
    </source>
</evidence>
<evidence type="ECO:0000256" key="2">
    <source>
        <dbReference type="ARBA" id="ARBA00022448"/>
    </source>
</evidence>
<evidence type="ECO:0000256" key="1">
    <source>
        <dbReference type="ARBA" id="ARBA00008725"/>
    </source>
</evidence>
<keyword evidence="4" id="KW-0964">Secreted</keyword>
<dbReference type="InterPro" id="IPR050811">
    <property type="entry name" value="Phosphate_ABC_transporter"/>
</dbReference>
<evidence type="ECO:0000313" key="6">
    <source>
        <dbReference type="EMBL" id="SDQ71228.1"/>
    </source>
</evidence>
<evidence type="ECO:0000313" key="7">
    <source>
        <dbReference type="Proteomes" id="UP000183471"/>
    </source>
</evidence>
<keyword evidence="4" id="KW-0592">Phosphate transport</keyword>
<sequence>MSLSYNFKVLGAAAVLGALMSVEGIAGTDTVIKVDGSSTMYPITEEGAKKFQATKKEAVKVSVGISGTGGGFTKFCRGEIDIVNASRPIQRAEMKACNKAGVQYVELPMAFDALTVVVNPKNTWSKTMTVTELKKMWEPAAQGKITKWSQVNPAWPDEKFNLYAAGPDSGTLDYFTQAIVGKAKSSRSDFTASEEDNNILMQNVANDKNALGFVGFGYYMQNQDKISAVAVDDGRNGGVIPSAETVEDGTYQPLSRPIFIYVNMKAAEKPELKEFVAFYMKNASALVRGFQYIPLPPRAYAANMEFFKTKRVGTVFDGYVPGGLTLDDLLRREARFYEN</sequence>
<comment type="function">
    <text evidence="4">Involved in the system for phosphate transport across the cytoplasmic membrane.</text>
</comment>
<dbReference type="NCBIfam" id="TIGR02136">
    <property type="entry name" value="ptsS_2"/>
    <property type="match status" value="1"/>
</dbReference>
<evidence type="ECO:0000259" key="5">
    <source>
        <dbReference type="Pfam" id="PF12849"/>
    </source>
</evidence>
<gene>
    <name evidence="6" type="ORF">SAMN05216402_1973</name>
</gene>
<dbReference type="CDD" id="cd13654">
    <property type="entry name" value="PBP2_phosphate_like_2"/>
    <property type="match status" value="1"/>
</dbReference>
<organism evidence="6 7">
    <name type="scientific">Nitrosospira multiformis</name>
    <dbReference type="NCBI Taxonomy" id="1231"/>
    <lineage>
        <taxon>Bacteria</taxon>
        <taxon>Pseudomonadati</taxon>
        <taxon>Pseudomonadota</taxon>
        <taxon>Betaproteobacteria</taxon>
        <taxon>Nitrosomonadales</taxon>
        <taxon>Nitrosomonadaceae</taxon>
        <taxon>Nitrosospira</taxon>
    </lineage>
</organism>
<dbReference type="SUPFAM" id="SSF53850">
    <property type="entry name" value="Periplasmic binding protein-like II"/>
    <property type="match status" value="1"/>
</dbReference>
<evidence type="ECO:0000256" key="4">
    <source>
        <dbReference type="RuleBase" id="RU367119"/>
    </source>
</evidence>
<keyword evidence="3" id="KW-0732">Signal</keyword>
<keyword evidence="7" id="KW-1185">Reference proteome</keyword>
<feature type="domain" description="PBP" evidence="5">
    <location>
        <begin position="27"/>
        <end position="280"/>
    </location>
</feature>
<dbReference type="InterPro" id="IPR024370">
    <property type="entry name" value="PBP_domain"/>
</dbReference>
<dbReference type="InterPro" id="IPR011862">
    <property type="entry name" value="Phos-bd"/>
</dbReference>
<comment type="subcellular location">
    <subcellularLocation>
        <location evidence="4">Periplasm</location>
    </subcellularLocation>
    <subcellularLocation>
        <location evidence="4">Secreted</location>
    </subcellularLocation>
</comment>
<comment type="caution">
    <text evidence="6">The sequence shown here is derived from an EMBL/GenBank/DDBJ whole genome shotgun (WGS) entry which is preliminary data.</text>
</comment>
<keyword evidence="4" id="KW-0574">Periplasm</keyword>
<dbReference type="RefSeq" id="WP_074632141.1">
    <property type="nucleotide sequence ID" value="NZ_FNKY01000001.1"/>
</dbReference>
<keyword evidence="2 4" id="KW-0813">Transport</keyword>
<dbReference type="Gene3D" id="3.40.190.10">
    <property type="entry name" value="Periplasmic binding protein-like II"/>
    <property type="match status" value="2"/>
</dbReference>
<dbReference type="Pfam" id="PF12849">
    <property type="entry name" value="PBP_like_2"/>
    <property type="match status" value="1"/>
</dbReference>
<comment type="similarity">
    <text evidence="1 4">Belongs to the PstS family.</text>
</comment>
<proteinExistence type="inferred from homology"/>
<dbReference type="PANTHER" id="PTHR30570:SF1">
    <property type="entry name" value="PHOSPHATE-BINDING PROTEIN PSTS"/>
    <property type="match status" value="1"/>
</dbReference>
<accession>A0ABY0TET4</accession>